<dbReference type="AlphaFoldDB" id="A0A0L6TZZ1"/>
<evidence type="ECO:0000256" key="3">
    <source>
        <dbReference type="ARBA" id="ARBA00038502"/>
    </source>
</evidence>
<reference evidence="6" key="1">
    <citation type="submission" date="2015-07" db="EMBL/GenBank/DDBJ databases">
        <title>Draft genome sequence of Acetobacterium bakii DSM 8293, a potential psychrophilic chemical producer through syngas fermentation.</title>
        <authorList>
            <person name="Song Y."/>
            <person name="Hwang S."/>
            <person name="Cho B.-K."/>
        </authorList>
    </citation>
    <scope>NUCLEOTIDE SEQUENCE [LARGE SCALE GENOMIC DNA]</scope>
    <source>
        <strain evidence="6">DSM 8239</strain>
    </source>
</reference>
<sequence>MEFELRDWKLDDAESIVRYANNPKLAENLRNEFPSPYTLDDAHTFIDQCRDTDRRKQSIKAIVVDGVAVGSVGFTILDDVECKTALLGFWLGEPFWGKGIMTKAITETCENGFKNYDIVRIFARPFAGNTGARRVLEKAGLKLECILKKNIYKNGKIMDSCMYAIVK</sequence>
<keyword evidence="6" id="KW-1185">Reference proteome</keyword>
<evidence type="ECO:0000256" key="2">
    <source>
        <dbReference type="ARBA" id="ARBA00023315"/>
    </source>
</evidence>
<dbReference type="InterPro" id="IPR016181">
    <property type="entry name" value="Acyl_CoA_acyltransferase"/>
</dbReference>
<keyword evidence="1 5" id="KW-0808">Transferase</keyword>
<name>A0A0L6TZZ1_9FIRM</name>
<dbReference type="STRING" id="52689.AKG39_09385"/>
<dbReference type="RefSeq" id="WP_050740133.1">
    <property type="nucleotide sequence ID" value="NZ_LGYO01000022.1"/>
</dbReference>
<dbReference type="OrthoDB" id="9785602at2"/>
<dbReference type="PANTHER" id="PTHR43792:SF8">
    <property type="entry name" value="[RIBOSOMAL PROTEIN US5]-ALANINE N-ACETYLTRANSFERASE"/>
    <property type="match status" value="1"/>
</dbReference>
<dbReference type="InterPro" id="IPR051531">
    <property type="entry name" value="N-acetyltransferase"/>
</dbReference>
<feature type="domain" description="N-acetyltransferase" evidence="4">
    <location>
        <begin position="15"/>
        <end position="167"/>
    </location>
</feature>
<dbReference type="PANTHER" id="PTHR43792">
    <property type="entry name" value="GNAT FAMILY, PUTATIVE (AFU_ORTHOLOGUE AFUA_3G00765)-RELATED-RELATED"/>
    <property type="match status" value="1"/>
</dbReference>
<evidence type="ECO:0000256" key="1">
    <source>
        <dbReference type="ARBA" id="ARBA00022679"/>
    </source>
</evidence>
<gene>
    <name evidence="5" type="ORF">AKG39_09385</name>
</gene>
<evidence type="ECO:0000313" key="6">
    <source>
        <dbReference type="Proteomes" id="UP000036873"/>
    </source>
</evidence>
<dbReference type="Gene3D" id="3.40.630.30">
    <property type="match status" value="1"/>
</dbReference>
<accession>A0A0L6TZZ1</accession>
<evidence type="ECO:0000259" key="4">
    <source>
        <dbReference type="PROSITE" id="PS51186"/>
    </source>
</evidence>
<dbReference type="EMBL" id="LGYO01000022">
    <property type="protein sequence ID" value="KNZ41829.1"/>
    <property type="molecule type" value="Genomic_DNA"/>
</dbReference>
<dbReference type="InterPro" id="IPR000182">
    <property type="entry name" value="GNAT_dom"/>
</dbReference>
<dbReference type="SUPFAM" id="SSF55729">
    <property type="entry name" value="Acyl-CoA N-acyltransferases (Nat)"/>
    <property type="match status" value="1"/>
</dbReference>
<keyword evidence="2" id="KW-0012">Acyltransferase</keyword>
<comment type="similarity">
    <text evidence="3">Belongs to the acetyltransferase family. RimJ subfamily.</text>
</comment>
<protein>
    <submittedName>
        <fullName evidence="5">GCN5 family acetyltransferase</fullName>
    </submittedName>
</protein>
<dbReference type="Pfam" id="PF13302">
    <property type="entry name" value="Acetyltransf_3"/>
    <property type="match status" value="1"/>
</dbReference>
<organism evidence="5 6">
    <name type="scientific">Acetobacterium bakii</name>
    <dbReference type="NCBI Taxonomy" id="52689"/>
    <lineage>
        <taxon>Bacteria</taxon>
        <taxon>Bacillati</taxon>
        <taxon>Bacillota</taxon>
        <taxon>Clostridia</taxon>
        <taxon>Eubacteriales</taxon>
        <taxon>Eubacteriaceae</taxon>
        <taxon>Acetobacterium</taxon>
    </lineage>
</organism>
<dbReference type="GO" id="GO:0016747">
    <property type="term" value="F:acyltransferase activity, transferring groups other than amino-acyl groups"/>
    <property type="evidence" value="ECO:0007669"/>
    <property type="project" value="InterPro"/>
</dbReference>
<proteinExistence type="inferred from homology"/>
<dbReference type="Proteomes" id="UP000036873">
    <property type="component" value="Unassembled WGS sequence"/>
</dbReference>
<evidence type="ECO:0000313" key="5">
    <source>
        <dbReference type="EMBL" id="KNZ41829.1"/>
    </source>
</evidence>
<dbReference type="PROSITE" id="PS51186">
    <property type="entry name" value="GNAT"/>
    <property type="match status" value="1"/>
</dbReference>
<comment type="caution">
    <text evidence="5">The sequence shown here is derived from an EMBL/GenBank/DDBJ whole genome shotgun (WGS) entry which is preliminary data.</text>
</comment>